<name>A0ABQ6JQA9_9MICO</name>
<reference evidence="3" key="1">
    <citation type="journal article" date="2019" name="Int. J. Syst. Evol. Microbiol.">
        <title>The Global Catalogue of Microorganisms (GCM) 10K type strain sequencing project: providing services to taxonomists for standard genome sequencing and annotation.</title>
        <authorList>
            <consortium name="The Broad Institute Genomics Platform"/>
            <consortium name="The Broad Institute Genome Sequencing Center for Infectious Disease"/>
            <person name="Wu L."/>
            <person name="Ma J."/>
        </authorList>
    </citation>
    <scope>NUCLEOTIDE SEQUENCE [LARGE SCALE GENOMIC DNA]</scope>
    <source>
        <strain evidence="3">NBRC 108755</strain>
    </source>
</reference>
<dbReference type="EMBL" id="BSVA01000001">
    <property type="protein sequence ID" value="GMA90492.1"/>
    <property type="molecule type" value="Genomic_DNA"/>
</dbReference>
<protein>
    <submittedName>
        <fullName evidence="2">Uncharacterized protein</fullName>
    </submittedName>
</protein>
<sequence length="328" mass="36467">MARVRLQPLQQAQGEPRATHLDELPGPQVEGDGTRQGCQISTVAGWLRKRIGGAVPEREVLDREVSEQVPGARRSLPVAQLLRNRHHLRQVAGIHRVDVACQQHGASGPRTFRFAHARERFAQLGHRQIAPQRGVVERESRGRLERDPPPVALGRREHSARVPIRGLEVEQLREGGEQRHEYRVPNARRTLALRPWRMLQLCERGLGGANGLGGAGIGDQQDRTGGEDRPARSLRLHGELVIRQAEQVLGVGQLARVAATADFDKQAGRDECRILGGSSHHEPARVDHELHRARIGVRQHRLDVRVSGIRIARECRPIPARQRTGCGA</sequence>
<evidence type="ECO:0000256" key="1">
    <source>
        <dbReference type="SAM" id="MobiDB-lite"/>
    </source>
</evidence>
<feature type="region of interest" description="Disordered" evidence="1">
    <location>
        <begin position="134"/>
        <end position="155"/>
    </location>
</feature>
<evidence type="ECO:0000313" key="2">
    <source>
        <dbReference type="EMBL" id="GMA90492.1"/>
    </source>
</evidence>
<feature type="region of interest" description="Disordered" evidence="1">
    <location>
        <begin position="1"/>
        <end position="35"/>
    </location>
</feature>
<feature type="compositionally biased region" description="Basic and acidic residues" evidence="1">
    <location>
        <begin position="135"/>
        <end position="155"/>
    </location>
</feature>
<proteinExistence type="predicted"/>
<evidence type="ECO:0000313" key="3">
    <source>
        <dbReference type="Proteomes" id="UP001157069"/>
    </source>
</evidence>
<accession>A0ABQ6JQA9</accession>
<dbReference type="Proteomes" id="UP001157069">
    <property type="component" value="Unassembled WGS sequence"/>
</dbReference>
<keyword evidence="3" id="KW-1185">Reference proteome</keyword>
<comment type="caution">
    <text evidence="2">The sequence shown here is derived from an EMBL/GenBank/DDBJ whole genome shotgun (WGS) entry which is preliminary data.</text>
</comment>
<gene>
    <name evidence="2" type="ORF">GCM10025869_10210</name>
</gene>
<organism evidence="2 3">
    <name type="scientific">Homoserinibacter gongjuensis</name>
    <dbReference type="NCBI Taxonomy" id="1162968"/>
    <lineage>
        <taxon>Bacteria</taxon>
        <taxon>Bacillati</taxon>
        <taxon>Actinomycetota</taxon>
        <taxon>Actinomycetes</taxon>
        <taxon>Micrococcales</taxon>
        <taxon>Microbacteriaceae</taxon>
        <taxon>Homoserinibacter</taxon>
    </lineage>
</organism>